<feature type="compositionally biased region" description="Polar residues" evidence="2">
    <location>
        <begin position="1"/>
        <end position="14"/>
    </location>
</feature>
<dbReference type="PROSITE" id="PS50157">
    <property type="entry name" value="ZINC_FINGER_C2H2_2"/>
    <property type="match status" value="1"/>
</dbReference>
<feature type="compositionally biased region" description="Low complexity" evidence="2">
    <location>
        <begin position="278"/>
        <end position="291"/>
    </location>
</feature>
<feature type="domain" description="C2H2-type" evidence="3">
    <location>
        <begin position="306"/>
        <end position="336"/>
    </location>
</feature>
<sequence>MHSIKQSQGLQGLPSSLPKDKESHKGSSSSLSTGKKSPAYISQISNDGSYVAEDDEISSNPSHDAPSSSSQAAFDSSLPYFRLTNQELKDLQRRKRQTSTYVFGDPILLRELEDLGRGWGAFVRAQEQARQDGVYASFKSKLKAEMDETARLGVAYSKGTGAKLKLDDHDRPLPPGAVSLLAAKQASKQITGEIKKRKRSESAKLEQLALQRRNGDVSSDEDFEPPYVSKGRGRHRGPKSKNSTMPADPCDKTPRPKRKLTKPDYTTTKIHEATDSDPVPSKKSKCTSSPTPREIYKSLEPHFTEFPCHWKGCKAVLMNLSTLKKHLSTVHSNEAREQLRCKWDKCSKLKTPVFFCKLSDVDSHVLECHIQEVAWRLGDGVGGVIGGPVVLDYSVDPPLRLFRNGGLAKAAKETEGIQ</sequence>
<name>A0A9W9CTG6_9PEZI</name>
<evidence type="ECO:0000313" key="4">
    <source>
        <dbReference type="EMBL" id="KAJ4386338.1"/>
    </source>
</evidence>
<keyword evidence="1" id="KW-0863">Zinc-finger</keyword>
<proteinExistence type="predicted"/>
<dbReference type="OrthoDB" id="5424797at2759"/>
<organism evidence="4 5">
    <name type="scientific">Gnomoniopsis smithogilvyi</name>
    <dbReference type="NCBI Taxonomy" id="1191159"/>
    <lineage>
        <taxon>Eukaryota</taxon>
        <taxon>Fungi</taxon>
        <taxon>Dikarya</taxon>
        <taxon>Ascomycota</taxon>
        <taxon>Pezizomycotina</taxon>
        <taxon>Sordariomycetes</taxon>
        <taxon>Sordariomycetidae</taxon>
        <taxon>Diaporthales</taxon>
        <taxon>Gnomoniaceae</taxon>
        <taxon>Gnomoniopsis</taxon>
    </lineage>
</organism>
<accession>A0A9W9CTG6</accession>
<dbReference type="EMBL" id="JAPEVB010000006">
    <property type="protein sequence ID" value="KAJ4386338.1"/>
    <property type="molecule type" value="Genomic_DNA"/>
</dbReference>
<evidence type="ECO:0000256" key="2">
    <source>
        <dbReference type="SAM" id="MobiDB-lite"/>
    </source>
</evidence>
<comment type="caution">
    <text evidence="4">The sequence shown here is derived from an EMBL/GenBank/DDBJ whole genome shotgun (WGS) entry which is preliminary data.</text>
</comment>
<feature type="region of interest" description="Disordered" evidence="2">
    <location>
        <begin position="1"/>
        <end position="73"/>
    </location>
</feature>
<dbReference type="Proteomes" id="UP001140453">
    <property type="component" value="Unassembled WGS sequence"/>
</dbReference>
<evidence type="ECO:0000256" key="1">
    <source>
        <dbReference type="PROSITE-ProRule" id="PRU00042"/>
    </source>
</evidence>
<dbReference type="Gene3D" id="3.30.160.60">
    <property type="entry name" value="Classic Zinc Finger"/>
    <property type="match status" value="1"/>
</dbReference>
<keyword evidence="1" id="KW-0862">Zinc</keyword>
<gene>
    <name evidence="4" type="ORF">N0V93_009233</name>
</gene>
<reference evidence="4" key="1">
    <citation type="submission" date="2022-10" db="EMBL/GenBank/DDBJ databases">
        <title>Tapping the CABI collections for fungal endophytes: first genome assemblies for Collariella, Neodidymelliopsis, Ascochyta clinopodiicola, Didymella pomorum, Didymosphaeria variabile, Neocosmospora piperis and Neocucurbitaria cava.</title>
        <authorList>
            <person name="Hill R."/>
        </authorList>
    </citation>
    <scope>NUCLEOTIDE SEQUENCE</scope>
    <source>
        <strain evidence="4">IMI 355082</strain>
    </source>
</reference>
<evidence type="ECO:0000313" key="5">
    <source>
        <dbReference type="Proteomes" id="UP001140453"/>
    </source>
</evidence>
<feature type="compositionally biased region" description="Low complexity" evidence="2">
    <location>
        <begin position="58"/>
        <end position="73"/>
    </location>
</feature>
<dbReference type="InterPro" id="IPR013087">
    <property type="entry name" value="Znf_C2H2_type"/>
</dbReference>
<keyword evidence="5" id="KW-1185">Reference proteome</keyword>
<dbReference type="AlphaFoldDB" id="A0A9W9CTG6"/>
<feature type="region of interest" description="Disordered" evidence="2">
    <location>
        <begin position="185"/>
        <end position="291"/>
    </location>
</feature>
<feature type="compositionally biased region" description="Low complexity" evidence="2">
    <location>
        <begin position="26"/>
        <end position="37"/>
    </location>
</feature>
<keyword evidence="1" id="KW-0479">Metal-binding</keyword>
<evidence type="ECO:0000259" key="3">
    <source>
        <dbReference type="PROSITE" id="PS50157"/>
    </source>
</evidence>
<protein>
    <recommendedName>
        <fullName evidence="3">C2H2-type domain-containing protein</fullName>
    </recommendedName>
</protein>
<dbReference type="GO" id="GO:0008270">
    <property type="term" value="F:zinc ion binding"/>
    <property type="evidence" value="ECO:0007669"/>
    <property type="project" value="UniProtKB-KW"/>
</dbReference>
<dbReference type="PROSITE" id="PS00028">
    <property type="entry name" value="ZINC_FINGER_C2H2_1"/>
    <property type="match status" value="1"/>
</dbReference>